<dbReference type="PANTHER" id="PTHR32309:SF31">
    <property type="entry name" value="CAPSULAR EXOPOLYSACCHARIDE FAMILY"/>
    <property type="match status" value="1"/>
</dbReference>
<dbReference type="EMBL" id="QGDQ01000029">
    <property type="protein sequence ID" value="PWJ48638.1"/>
    <property type="molecule type" value="Genomic_DNA"/>
</dbReference>
<dbReference type="RefSeq" id="WP_109775992.1">
    <property type="nucleotide sequence ID" value="NZ_QGDQ01000029.1"/>
</dbReference>
<proteinExistence type="predicted"/>
<keyword evidence="1" id="KW-0812">Transmembrane</keyword>
<accession>A0A315ZUU9</accession>
<name>A0A315ZUU9_9ACTN</name>
<protein>
    <submittedName>
        <fullName evidence="2">Capsular polysaccharide biosynthesis protein</fullName>
    </submittedName>
</protein>
<evidence type="ECO:0000313" key="3">
    <source>
        <dbReference type="Proteomes" id="UP000245469"/>
    </source>
</evidence>
<feature type="transmembrane region" description="Helical" evidence="1">
    <location>
        <begin position="182"/>
        <end position="201"/>
    </location>
</feature>
<dbReference type="InterPro" id="IPR027417">
    <property type="entry name" value="P-loop_NTPase"/>
</dbReference>
<dbReference type="PANTHER" id="PTHR32309">
    <property type="entry name" value="TYROSINE-PROTEIN KINASE"/>
    <property type="match status" value="1"/>
</dbReference>
<evidence type="ECO:0000313" key="2">
    <source>
        <dbReference type="EMBL" id="PWJ48638.1"/>
    </source>
</evidence>
<dbReference type="SUPFAM" id="SSF52540">
    <property type="entry name" value="P-loop containing nucleoside triphosphate hydrolases"/>
    <property type="match status" value="1"/>
</dbReference>
<comment type="caution">
    <text evidence="2">The sequence shown here is derived from an EMBL/GenBank/DDBJ whole genome shotgun (WGS) entry which is preliminary data.</text>
</comment>
<keyword evidence="1" id="KW-1133">Transmembrane helix</keyword>
<reference evidence="2 3" key="1">
    <citation type="submission" date="2018-03" db="EMBL/GenBank/DDBJ databases">
        <title>Genomic Encyclopedia of Archaeal and Bacterial Type Strains, Phase II (KMG-II): from individual species to whole genera.</title>
        <authorList>
            <person name="Goeker M."/>
        </authorList>
    </citation>
    <scope>NUCLEOTIDE SEQUENCE [LARGE SCALE GENOMIC DNA]</scope>
    <source>
        <strain evidence="2 3">DSM 44889</strain>
    </source>
</reference>
<keyword evidence="1" id="KW-0472">Membrane</keyword>
<keyword evidence="3" id="KW-1185">Reference proteome</keyword>
<evidence type="ECO:0000256" key="1">
    <source>
        <dbReference type="SAM" id="Phobius"/>
    </source>
</evidence>
<organism evidence="2 3">
    <name type="scientific">Quadrisphaera granulorum</name>
    <dbReference type="NCBI Taxonomy" id="317664"/>
    <lineage>
        <taxon>Bacteria</taxon>
        <taxon>Bacillati</taxon>
        <taxon>Actinomycetota</taxon>
        <taxon>Actinomycetes</taxon>
        <taxon>Kineosporiales</taxon>
        <taxon>Kineosporiaceae</taxon>
        <taxon>Quadrisphaera</taxon>
    </lineage>
</organism>
<dbReference type="Gene3D" id="3.40.50.300">
    <property type="entry name" value="P-loop containing nucleotide triphosphate hydrolases"/>
    <property type="match status" value="1"/>
</dbReference>
<gene>
    <name evidence="2" type="ORF">BXY45_12919</name>
</gene>
<dbReference type="Proteomes" id="UP000245469">
    <property type="component" value="Unassembled WGS sequence"/>
</dbReference>
<dbReference type="InterPro" id="IPR050445">
    <property type="entry name" value="Bact_polysacc_biosynth/exp"/>
</dbReference>
<dbReference type="AlphaFoldDB" id="A0A315ZUU9"/>
<sequence length="448" mass="45059">MDISTAMRTARRLWPAILGLAVVGALLGALVASVTPARFTSTTELYFSYDSPSSATPAELVQANNFALQKVFSYQQVAVSPRVLEPVITSLNMNTTPENLAQDVSASVEEQSVVLSIGATANNPQDAAVLAQAVAQQLTRVVIDELDAPSAGGAAPIRAEVLAPASVGDSNRLTQIVLKAQLGLFAGLVVGLLGAVVVALLDRRLHNRDEVESGLGLPVLGSIPSERRTAEAAIVEGYRVAAGSLLSRTRGADAGPVAVLASTAAEDAGSAAARFAQALAESGTAVVLVDADVTSGSATQQLGLSDREGVAESLAHRAPLKTVVTTVPGLSVVPAGHAGELPGGALPLAVLPELLQPLREQADVVLVVCPPALGGTGVGVAAACGTTAVLVARTGGVQRADLASASGALERAGVDTLGVLLVGVPSRGADSDASTRALHAAHAANRSA</sequence>
<dbReference type="OrthoDB" id="9812433at2"/>